<dbReference type="KEGG" id="bip:Bint_2260"/>
<sequence>MRLSEYKDIENKLLEIVINMDIVLNIKMFPIFSNDDKEYNYKTFNKKTINMTIEKKDILLVNKNKRFDELEKNILSDCKWENLNDNIQKATLYEPIYIYFDNKIIKASGIEFTRYLHKQKIVVTKGKCLISLCDENGNVLEVFFEEELVKYKDEVLNMINNI</sequence>
<protein>
    <submittedName>
        <fullName evidence="1">Uncharacterized protein</fullName>
    </submittedName>
</protein>
<proteinExistence type="predicted"/>
<dbReference type="AlphaFoldDB" id="G0EM17"/>
<dbReference type="PATRIC" id="fig|1045858.4.peg.2263"/>
<name>G0EM17_BRAIP</name>
<dbReference type="Proteomes" id="UP000008522">
    <property type="component" value="Chromosome"/>
</dbReference>
<dbReference type="HOGENOM" id="CLU_1632195_0_0_12"/>
<organism evidence="1 2">
    <name type="scientific">Brachyspira intermedia (strain ATCC 51140 / PWS/A)</name>
    <name type="common">Serpulina intermedia</name>
    <dbReference type="NCBI Taxonomy" id="1045858"/>
    <lineage>
        <taxon>Bacteria</taxon>
        <taxon>Pseudomonadati</taxon>
        <taxon>Spirochaetota</taxon>
        <taxon>Spirochaetia</taxon>
        <taxon>Brachyspirales</taxon>
        <taxon>Brachyspiraceae</taxon>
        <taxon>Brachyspira</taxon>
    </lineage>
</organism>
<dbReference type="EMBL" id="CP002874">
    <property type="protein sequence ID" value="AEM22866.1"/>
    <property type="molecule type" value="Genomic_DNA"/>
</dbReference>
<gene>
    <name evidence="1" type="ordered locus">Bint_2260</name>
</gene>
<reference evidence="1 2" key="1">
    <citation type="journal article" date="2011" name="BMC Genomics">
        <title>Complete genome sequence of Brachyspira intermedia reveals unique genomic features in Brachyspira species and phage-mediated horizontal gene transfer.</title>
        <authorList>
            <person name="Hafstrom T."/>
            <person name="Jansson D.S."/>
            <person name="Segerman B."/>
        </authorList>
    </citation>
    <scope>NUCLEOTIDE SEQUENCE [LARGE SCALE GENOMIC DNA]</scope>
    <source>
        <strain evidence="2">ATCC 51140 / PWS/A</strain>
    </source>
</reference>
<evidence type="ECO:0000313" key="1">
    <source>
        <dbReference type="EMBL" id="AEM22866.1"/>
    </source>
</evidence>
<accession>G0EM17</accession>
<keyword evidence="2" id="KW-1185">Reference proteome</keyword>
<evidence type="ECO:0000313" key="2">
    <source>
        <dbReference type="Proteomes" id="UP000008522"/>
    </source>
</evidence>